<gene>
    <name evidence="2" type="ORF">Tsubulata_047033</name>
</gene>
<feature type="compositionally biased region" description="Polar residues" evidence="1">
    <location>
        <begin position="26"/>
        <end position="36"/>
    </location>
</feature>
<evidence type="ECO:0000256" key="1">
    <source>
        <dbReference type="SAM" id="MobiDB-lite"/>
    </source>
</evidence>
<name>A0A9Q0GE44_9ROSI</name>
<dbReference type="Proteomes" id="UP001141552">
    <property type="component" value="Unassembled WGS sequence"/>
</dbReference>
<comment type="caution">
    <text evidence="2">The sequence shown here is derived from an EMBL/GenBank/DDBJ whole genome shotgun (WGS) entry which is preliminary data.</text>
</comment>
<reference evidence="2" key="1">
    <citation type="submission" date="2022-02" db="EMBL/GenBank/DDBJ databases">
        <authorList>
            <person name="Henning P.M."/>
            <person name="McCubbin A.G."/>
            <person name="Shore J.S."/>
        </authorList>
    </citation>
    <scope>NUCLEOTIDE SEQUENCE</scope>
    <source>
        <strain evidence="2">F60SS</strain>
        <tissue evidence="2">Leaves</tissue>
    </source>
</reference>
<reference evidence="2" key="2">
    <citation type="journal article" date="2023" name="Plants (Basel)">
        <title>Annotation of the Turnera subulata (Passifloraceae) Draft Genome Reveals the S-Locus Evolved after the Divergence of Turneroideae from Passifloroideae in a Stepwise Manner.</title>
        <authorList>
            <person name="Henning P.M."/>
            <person name="Roalson E.H."/>
            <person name="Mir W."/>
            <person name="McCubbin A.G."/>
            <person name="Shore J.S."/>
        </authorList>
    </citation>
    <scope>NUCLEOTIDE SEQUENCE</scope>
    <source>
        <strain evidence="2">F60SS</strain>
    </source>
</reference>
<organism evidence="2 3">
    <name type="scientific">Turnera subulata</name>
    <dbReference type="NCBI Taxonomy" id="218843"/>
    <lineage>
        <taxon>Eukaryota</taxon>
        <taxon>Viridiplantae</taxon>
        <taxon>Streptophyta</taxon>
        <taxon>Embryophyta</taxon>
        <taxon>Tracheophyta</taxon>
        <taxon>Spermatophyta</taxon>
        <taxon>Magnoliopsida</taxon>
        <taxon>eudicotyledons</taxon>
        <taxon>Gunneridae</taxon>
        <taxon>Pentapetalae</taxon>
        <taxon>rosids</taxon>
        <taxon>fabids</taxon>
        <taxon>Malpighiales</taxon>
        <taxon>Passifloraceae</taxon>
        <taxon>Turnera</taxon>
    </lineage>
</organism>
<keyword evidence="3" id="KW-1185">Reference proteome</keyword>
<dbReference type="OrthoDB" id="1604732at2759"/>
<dbReference type="EMBL" id="JAKUCV010000883">
    <property type="protein sequence ID" value="KAJ4848539.1"/>
    <property type="molecule type" value="Genomic_DNA"/>
</dbReference>
<sequence>MASSEVGGDVLAAASSLYPCGIPQPGTETQTQQKRSSSVDEIPSADEPYNYKKQKVAVIVCEEETAEDDDKSDDLSIEEALPLMQQCRRMLLDSLGFDVDLDVAKKIPKKYLGDFPCPIRLLPADKRHKHIRKAKACARAAIDAYNNLKEGRNLHLIRILKANTLPASYMYFLTLEVEDRSVTYARPYPVVICRANAAAGRHEDSPTVMPLLMRTPEGTKEYLTPPPWCFQFR</sequence>
<dbReference type="Gene3D" id="3.10.450.10">
    <property type="match status" value="1"/>
</dbReference>
<evidence type="ECO:0000313" key="3">
    <source>
        <dbReference type="Proteomes" id="UP001141552"/>
    </source>
</evidence>
<accession>A0A9Q0GE44</accession>
<protein>
    <recommendedName>
        <fullName evidence="4">Cystatin domain-containing protein</fullName>
    </recommendedName>
</protein>
<evidence type="ECO:0008006" key="4">
    <source>
        <dbReference type="Google" id="ProtNLM"/>
    </source>
</evidence>
<feature type="region of interest" description="Disordered" evidence="1">
    <location>
        <begin position="18"/>
        <end position="48"/>
    </location>
</feature>
<dbReference type="AlphaFoldDB" id="A0A9Q0GE44"/>
<evidence type="ECO:0000313" key="2">
    <source>
        <dbReference type="EMBL" id="KAJ4848539.1"/>
    </source>
</evidence>
<proteinExistence type="predicted"/>